<evidence type="ECO:0000313" key="14">
    <source>
        <dbReference type="EMBL" id="SCC80989.1"/>
    </source>
</evidence>
<dbReference type="Proteomes" id="UP000182800">
    <property type="component" value="Unassembled WGS sequence"/>
</dbReference>
<evidence type="ECO:0000313" key="15">
    <source>
        <dbReference type="Proteomes" id="UP000050497"/>
    </source>
</evidence>
<keyword evidence="4 10" id="KW-0812">Transmembrane</keyword>
<dbReference type="Gene3D" id="3.30.450.20">
    <property type="entry name" value="PAS domain"/>
    <property type="match status" value="1"/>
</dbReference>
<reference evidence="13 15" key="1">
    <citation type="submission" date="2015-09" db="EMBL/GenBank/DDBJ databases">
        <title>Identification and resolution of microdiversity through metagenomic sequencing of parallel consortia.</title>
        <authorList>
            <person name="Nelson W.C."/>
            <person name="Romine M.F."/>
            <person name="Lindemann S.R."/>
        </authorList>
    </citation>
    <scope>NUCLEOTIDE SEQUENCE [LARGE SCALE GENOMIC DNA]</scope>
    <source>
        <strain evidence="13">HL-109</strain>
    </source>
</reference>
<evidence type="ECO:0000259" key="11">
    <source>
        <dbReference type="PROSITE" id="PS50111"/>
    </source>
</evidence>
<dbReference type="InterPro" id="IPR033479">
    <property type="entry name" value="dCache_1"/>
</dbReference>
<keyword evidence="7 9" id="KW-0807">Transducer</keyword>
<organism evidence="13 15">
    <name type="scientific">Saliniramus fredricksonii</name>
    <dbReference type="NCBI Taxonomy" id="1653334"/>
    <lineage>
        <taxon>Bacteria</taxon>
        <taxon>Pseudomonadati</taxon>
        <taxon>Pseudomonadota</taxon>
        <taxon>Alphaproteobacteria</taxon>
        <taxon>Hyphomicrobiales</taxon>
        <taxon>Salinarimonadaceae</taxon>
        <taxon>Saliniramus</taxon>
    </lineage>
</organism>
<evidence type="ECO:0000256" key="9">
    <source>
        <dbReference type="PROSITE-ProRule" id="PRU00284"/>
    </source>
</evidence>
<keyword evidence="2" id="KW-1003">Cell membrane</keyword>
<evidence type="ECO:0000256" key="1">
    <source>
        <dbReference type="ARBA" id="ARBA00004651"/>
    </source>
</evidence>
<dbReference type="STRING" id="1653334.GA0071312_1919"/>
<evidence type="ECO:0000313" key="13">
    <source>
        <dbReference type="EMBL" id="KPQ10253.1"/>
    </source>
</evidence>
<dbReference type="Gene3D" id="1.10.8.500">
    <property type="entry name" value="HAMP domain in histidine kinase"/>
    <property type="match status" value="1"/>
</dbReference>
<evidence type="ECO:0000313" key="16">
    <source>
        <dbReference type="Proteomes" id="UP000182800"/>
    </source>
</evidence>
<evidence type="ECO:0000256" key="7">
    <source>
        <dbReference type="ARBA" id="ARBA00023224"/>
    </source>
</evidence>
<evidence type="ECO:0000259" key="12">
    <source>
        <dbReference type="PROSITE" id="PS50885"/>
    </source>
</evidence>
<dbReference type="AlphaFoldDB" id="A0A0P7ZZ44"/>
<evidence type="ECO:0000256" key="4">
    <source>
        <dbReference type="ARBA" id="ARBA00022692"/>
    </source>
</evidence>
<evidence type="ECO:0000256" key="2">
    <source>
        <dbReference type="ARBA" id="ARBA00022475"/>
    </source>
</evidence>
<feature type="transmembrane region" description="Helical" evidence="10">
    <location>
        <begin position="344"/>
        <end position="364"/>
    </location>
</feature>
<dbReference type="SMART" id="SM00283">
    <property type="entry name" value="MA"/>
    <property type="match status" value="1"/>
</dbReference>
<evidence type="ECO:0000256" key="10">
    <source>
        <dbReference type="SAM" id="Phobius"/>
    </source>
</evidence>
<feature type="domain" description="Methyl-accepting transducer" evidence="11">
    <location>
        <begin position="465"/>
        <end position="680"/>
    </location>
</feature>
<evidence type="ECO:0000256" key="5">
    <source>
        <dbReference type="ARBA" id="ARBA00022989"/>
    </source>
</evidence>
<dbReference type="SUPFAM" id="SSF58104">
    <property type="entry name" value="Methyl-accepting chemotaxis protein (MCP) signaling domain"/>
    <property type="match status" value="1"/>
</dbReference>
<dbReference type="Pfam" id="PF07238">
    <property type="entry name" value="PilZ"/>
    <property type="match status" value="1"/>
</dbReference>
<dbReference type="Pfam" id="PF00015">
    <property type="entry name" value="MCPsignal"/>
    <property type="match status" value="1"/>
</dbReference>
<dbReference type="Proteomes" id="UP000050497">
    <property type="component" value="Unassembled WGS sequence"/>
</dbReference>
<keyword evidence="5 10" id="KW-1133">Transmembrane helix</keyword>
<evidence type="ECO:0000256" key="6">
    <source>
        <dbReference type="ARBA" id="ARBA00023136"/>
    </source>
</evidence>
<dbReference type="PROSITE" id="PS50885">
    <property type="entry name" value="HAMP"/>
    <property type="match status" value="1"/>
</dbReference>
<evidence type="ECO:0000256" key="3">
    <source>
        <dbReference type="ARBA" id="ARBA00022500"/>
    </source>
</evidence>
<reference evidence="14 16" key="2">
    <citation type="submission" date="2016-08" db="EMBL/GenBank/DDBJ databases">
        <authorList>
            <person name="Varghese N."/>
            <person name="Submissions Spin"/>
        </authorList>
    </citation>
    <scope>NUCLEOTIDE SEQUENCE [LARGE SCALE GENOMIC DNA]</scope>
    <source>
        <strain evidence="14 16">HL-109</strain>
    </source>
</reference>
<proteinExistence type="inferred from homology"/>
<dbReference type="SUPFAM" id="SSF158472">
    <property type="entry name" value="HAMP domain-like"/>
    <property type="match status" value="1"/>
</dbReference>
<dbReference type="InterPro" id="IPR003660">
    <property type="entry name" value="HAMP_dom"/>
</dbReference>
<feature type="domain" description="HAMP" evidence="12">
    <location>
        <begin position="365"/>
        <end position="418"/>
    </location>
</feature>
<evidence type="ECO:0000256" key="8">
    <source>
        <dbReference type="ARBA" id="ARBA00029447"/>
    </source>
</evidence>
<dbReference type="GO" id="GO:0006935">
    <property type="term" value="P:chemotaxis"/>
    <property type="evidence" value="ECO:0007669"/>
    <property type="project" value="UniProtKB-KW"/>
</dbReference>
<dbReference type="InterPro" id="IPR009875">
    <property type="entry name" value="PilZ_domain"/>
</dbReference>
<dbReference type="PANTHER" id="PTHR32089">
    <property type="entry name" value="METHYL-ACCEPTING CHEMOTAXIS PROTEIN MCPB"/>
    <property type="match status" value="1"/>
</dbReference>
<comment type="caution">
    <text evidence="13">The sequence shown here is derived from an EMBL/GenBank/DDBJ whole genome shotgun (WGS) entry which is preliminary data.</text>
</comment>
<comment type="subcellular location">
    <subcellularLocation>
        <location evidence="1">Cell membrane</location>
        <topology evidence="1">Multi-pass membrane protein</topology>
    </subcellularLocation>
</comment>
<dbReference type="PROSITE" id="PS50111">
    <property type="entry name" value="CHEMOTAXIS_TRANSDUC_2"/>
    <property type="match status" value="1"/>
</dbReference>
<dbReference type="CDD" id="cd06225">
    <property type="entry name" value="HAMP"/>
    <property type="match status" value="1"/>
</dbReference>
<dbReference type="PATRIC" id="fig|1653334.4.peg.67"/>
<dbReference type="Pfam" id="PF00672">
    <property type="entry name" value="HAMP"/>
    <property type="match status" value="1"/>
</dbReference>
<dbReference type="GO" id="GO:0035438">
    <property type="term" value="F:cyclic-di-GMP binding"/>
    <property type="evidence" value="ECO:0007669"/>
    <property type="project" value="InterPro"/>
</dbReference>
<dbReference type="InterPro" id="IPR004089">
    <property type="entry name" value="MCPsignal_dom"/>
</dbReference>
<keyword evidence="6 10" id="KW-0472">Membrane</keyword>
<comment type="similarity">
    <text evidence="8">Belongs to the methyl-accepting chemotaxis (MCP) protein family.</text>
</comment>
<protein>
    <submittedName>
        <fullName evidence="13">Methyl-accepting chemotaxis protein</fullName>
    </submittedName>
</protein>
<dbReference type="Gene3D" id="1.10.287.950">
    <property type="entry name" value="Methyl-accepting chemotaxis protein"/>
    <property type="match status" value="1"/>
</dbReference>
<dbReference type="Pfam" id="PF02743">
    <property type="entry name" value="dCache_1"/>
    <property type="match status" value="1"/>
</dbReference>
<dbReference type="EMBL" id="FMBM01000002">
    <property type="protein sequence ID" value="SCC80989.1"/>
    <property type="molecule type" value="Genomic_DNA"/>
</dbReference>
<dbReference type="SUPFAM" id="SSF141371">
    <property type="entry name" value="PilZ domain-like"/>
    <property type="match status" value="1"/>
</dbReference>
<gene>
    <name evidence="13" type="primary">mcp-7</name>
    <name evidence="14" type="ORF">GA0071312_1919</name>
    <name evidence="13" type="ORF">HLUCCO17_11685</name>
</gene>
<dbReference type="GO" id="GO:0007165">
    <property type="term" value="P:signal transduction"/>
    <property type="evidence" value="ECO:0007669"/>
    <property type="project" value="UniProtKB-KW"/>
</dbReference>
<dbReference type="EMBL" id="LJSX01000017">
    <property type="protein sequence ID" value="KPQ10253.1"/>
    <property type="molecule type" value="Genomic_DNA"/>
</dbReference>
<dbReference type="PANTHER" id="PTHR32089:SF112">
    <property type="entry name" value="LYSOZYME-LIKE PROTEIN-RELATED"/>
    <property type="match status" value="1"/>
</dbReference>
<keyword evidence="16" id="KW-1185">Reference proteome</keyword>
<name>A0A0P7ZZ44_9HYPH</name>
<accession>A0A0P7ZZ44</accession>
<keyword evidence="3" id="KW-0145">Chemotaxis</keyword>
<sequence length="804" mass="85391">MLSKLPIRVKLPLIIAGFALVLGIGVGASSYWRAASTVETLTEQRLGAIALERAHELAGYLASIEQDMRVVASNPTVSEAIGVFDEAFGAIGGNVTALLKGAYIHDNPHPSGEKHLLDQGDVSLAYDAAHARYHPWFRELLTERGYYDIFLFNNAGDLIYSVFKEEDYATNFSASGGEWAESDLGEAFRAARAAEAGQLSFFDFRPYGPSADAPASFISTPVMDQGEMAGVLVFQMPIDAINAIMTRSSGLGETGEAVLVGRDGLMRNDSGFTPDGDILSTRLRSEAVEAALAGDTRVAMDSGYRDITTLQAAVPLNFQGANWAVTAIQGHDEIMAPLAQMKTIMLVIGGVLVAIALAGGYFVARTLTRPMDHLSESMKAIASGRFDVSLAGAERGDELGTMTRAVAVFRENGIARERLEREAQLERDRERQRQAQLEKLITHFREVISRTVGQVTDGTQTMRDTAGLLTNVATTAVEQADSARIASTTASSEVQSVAAATEELAASIREIAEQAQRSANVVMRASETAERTNNEVASLADAAERIGTVVEMINAIAEQTNLLALNATIEAARAGEAGKGFAVVAAEVKTLAGQTARATAEISEQVSAVQASTRSSVTAISEINDAVREIESFMQAIASAVEEQDVATKEISHSIAVASDGSATATSNVDTVAGAIKATSKEAGRVMGVSDELSQVGSALSLAVDEFLEGVSADVRDRREQIRRRVDQEIVLVAAGRRIPVTLIDISEVGARLSHVEGLHIGDRVQVELHNGSVAAAEVIRTDGACAIRFTDEKSMDQTTGIAA</sequence>
<dbReference type="SMART" id="SM00304">
    <property type="entry name" value="HAMP"/>
    <property type="match status" value="2"/>
</dbReference>
<dbReference type="GO" id="GO:0005886">
    <property type="term" value="C:plasma membrane"/>
    <property type="evidence" value="ECO:0007669"/>
    <property type="project" value="UniProtKB-SubCell"/>
</dbReference>